<proteinExistence type="predicted"/>
<keyword evidence="5 8" id="KW-1133">Transmembrane helix</keyword>
<dbReference type="PANTHER" id="PTHR24221:SF654">
    <property type="entry name" value="ATP-BINDING CASSETTE SUB-FAMILY B MEMBER 6"/>
    <property type="match status" value="1"/>
</dbReference>
<feature type="transmembrane region" description="Helical" evidence="8">
    <location>
        <begin position="65"/>
        <end position="87"/>
    </location>
</feature>
<dbReference type="AlphaFoldDB" id="A0A1C0TJP1"/>
<keyword evidence="6 8" id="KW-0472">Membrane</keyword>
<dbReference type="GO" id="GO:0005886">
    <property type="term" value="C:plasma membrane"/>
    <property type="evidence" value="ECO:0007669"/>
    <property type="project" value="UniProtKB-SubCell"/>
</dbReference>
<protein>
    <recommendedName>
        <fullName evidence="13">Cyclic peptide export ABC transporter</fullName>
    </recommendedName>
</protein>
<dbReference type="GO" id="GO:0016887">
    <property type="term" value="F:ATP hydrolysis activity"/>
    <property type="evidence" value="ECO:0007669"/>
    <property type="project" value="InterPro"/>
</dbReference>
<reference evidence="12" key="1">
    <citation type="submission" date="2016-07" db="EMBL/GenBank/DDBJ databases">
        <authorList>
            <person name="Florea S."/>
            <person name="Webb J.S."/>
            <person name="Jaromczyk J."/>
            <person name="Schardl C.L."/>
        </authorList>
    </citation>
    <scope>NUCLEOTIDE SEQUENCE [LARGE SCALE GENOMIC DNA]</scope>
    <source>
        <strain evidence="12">IPB1</strain>
    </source>
</reference>
<dbReference type="InterPro" id="IPR011527">
    <property type="entry name" value="ABC1_TM_dom"/>
</dbReference>
<comment type="caution">
    <text evidence="11">The sequence shown here is derived from an EMBL/GenBank/DDBJ whole genome shotgun (WGS) entry which is preliminary data.</text>
</comment>
<dbReference type="SMART" id="SM00382">
    <property type="entry name" value="AAA"/>
    <property type="match status" value="1"/>
</dbReference>
<keyword evidence="2 8" id="KW-0812">Transmembrane</keyword>
<dbReference type="GO" id="GO:1904680">
    <property type="term" value="F:peptide transmembrane transporter activity"/>
    <property type="evidence" value="ECO:0007669"/>
    <property type="project" value="InterPro"/>
</dbReference>
<dbReference type="SUPFAM" id="SSF90123">
    <property type="entry name" value="ABC transporter transmembrane region"/>
    <property type="match status" value="1"/>
</dbReference>
<dbReference type="PROSITE" id="PS50893">
    <property type="entry name" value="ABC_TRANSPORTER_2"/>
    <property type="match status" value="1"/>
</dbReference>
<dbReference type="Gene3D" id="1.20.1560.10">
    <property type="entry name" value="ABC transporter type 1, transmembrane domain"/>
    <property type="match status" value="1"/>
</dbReference>
<evidence type="ECO:0000256" key="7">
    <source>
        <dbReference type="SAM" id="MobiDB-lite"/>
    </source>
</evidence>
<evidence type="ECO:0000256" key="4">
    <source>
        <dbReference type="ARBA" id="ARBA00022840"/>
    </source>
</evidence>
<dbReference type="NCBIfam" id="TIGR01194">
    <property type="entry name" value="cyc_pep_trnsptr"/>
    <property type="match status" value="1"/>
</dbReference>
<dbReference type="InterPro" id="IPR005898">
    <property type="entry name" value="Cyc_pep_transpt_SyrD/YojI"/>
</dbReference>
<evidence type="ECO:0000256" key="3">
    <source>
        <dbReference type="ARBA" id="ARBA00022741"/>
    </source>
</evidence>
<feature type="compositionally biased region" description="Basic and acidic residues" evidence="7">
    <location>
        <begin position="545"/>
        <end position="562"/>
    </location>
</feature>
<dbReference type="GO" id="GO:0140359">
    <property type="term" value="F:ABC-type transporter activity"/>
    <property type="evidence" value="ECO:0007669"/>
    <property type="project" value="InterPro"/>
</dbReference>
<feature type="domain" description="ABC transporter" evidence="9">
    <location>
        <begin position="338"/>
        <end position="562"/>
    </location>
</feature>
<comment type="subcellular location">
    <subcellularLocation>
        <location evidence="1">Cell membrane</location>
        <topology evidence="1">Multi-pass membrane protein</topology>
    </subcellularLocation>
</comment>
<evidence type="ECO:0000256" key="5">
    <source>
        <dbReference type="ARBA" id="ARBA00022989"/>
    </source>
</evidence>
<keyword evidence="3" id="KW-0547">Nucleotide-binding</keyword>
<dbReference type="PROSITE" id="PS50929">
    <property type="entry name" value="ABC_TM1F"/>
    <property type="match status" value="1"/>
</dbReference>
<gene>
    <name evidence="11" type="ORF">A7985_23275</name>
</gene>
<dbReference type="SUPFAM" id="SSF52540">
    <property type="entry name" value="P-loop containing nucleoside triphosphate hydrolases"/>
    <property type="match status" value="1"/>
</dbReference>
<feature type="transmembrane region" description="Helical" evidence="8">
    <location>
        <begin position="164"/>
        <end position="186"/>
    </location>
</feature>
<evidence type="ECO:0000256" key="6">
    <source>
        <dbReference type="ARBA" id="ARBA00023136"/>
    </source>
</evidence>
<evidence type="ECO:0000313" key="11">
    <source>
        <dbReference type="EMBL" id="OCQ18715.1"/>
    </source>
</evidence>
<name>A0A1C0TJP1_9GAMM</name>
<dbReference type="InterPro" id="IPR027417">
    <property type="entry name" value="P-loop_NTPase"/>
</dbReference>
<feature type="domain" description="ABC transmembrane type-1" evidence="10">
    <location>
        <begin position="11"/>
        <end position="306"/>
    </location>
</feature>
<dbReference type="Pfam" id="PF00005">
    <property type="entry name" value="ABC_tran"/>
    <property type="match status" value="1"/>
</dbReference>
<sequence>MDFLLVESPNLVAASILLGIVAGLAYTFLIPLVTQAIEFRNTSGLNPVNENDVVIFDYEVNKPKYALTFFSLCVFILIARTASMVLLQKVANSATKRLRISIYSRITQLPIQDLERIGSSRLYATIVNDVPFLVSGASALPGILIGVSTIFGMLGFLVYLNFDVFVFIIFTIIFGIVTYRIPLFFGNRHFQQVRNRFDNIQAGIQGLVSGAKELKLNQTKKSEFLHDALIEHEESYRKHSDKGALLVIGAMSYGNLIAFFAIGISTFILSNRYAIAPETLVSIVMAMLYITGPLGAIIMSISPIVRGNIALKNLNKILDEMPIETKGERATTSDFDEIKLRNIELSYHNNAFALGPVDLTLRRGEINFIVGGNGSGKSTLAKILTLHYVPNKGQVTFGDEVVTDENRDYYRQHISAIYSDYHLFPKLYDVSQHDLDNKVPEYLNKLKLSDKVSIEDAGFSTLSLSDGQKRRLALLVMYLEKRDVYLFDEWAADQDPEFRAVFYEQILPELKAAGKFVLVISHDDRYFNYADNIIHMADGKPQTNKPDERVSHASEDKQATLA</sequence>
<evidence type="ECO:0000259" key="9">
    <source>
        <dbReference type="PROSITE" id="PS50893"/>
    </source>
</evidence>
<feature type="region of interest" description="Disordered" evidence="7">
    <location>
        <begin position="539"/>
        <end position="562"/>
    </location>
</feature>
<dbReference type="EMBL" id="MAUJ01000014">
    <property type="protein sequence ID" value="OCQ18715.1"/>
    <property type="molecule type" value="Genomic_DNA"/>
</dbReference>
<dbReference type="InterPro" id="IPR036640">
    <property type="entry name" value="ABC1_TM_sf"/>
</dbReference>
<organism evidence="11 12">
    <name type="scientific">Pseudoalteromonas luteoviolacea</name>
    <dbReference type="NCBI Taxonomy" id="43657"/>
    <lineage>
        <taxon>Bacteria</taxon>
        <taxon>Pseudomonadati</taxon>
        <taxon>Pseudomonadota</taxon>
        <taxon>Gammaproteobacteria</taxon>
        <taxon>Alteromonadales</taxon>
        <taxon>Pseudoalteromonadaceae</taxon>
        <taxon>Pseudoalteromonas</taxon>
    </lineage>
</organism>
<feature type="transmembrane region" description="Helical" evidence="8">
    <location>
        <begin position="130"/>
        <end position="158"/>
    </location>
</feature>
<evidence type="ECO:0000256" key="8">
    <source>
        <dbReference type="SAM" id="Phobius"/>
    </source>
</evidence>
<dbReference type="Proteomes" id="UP000093366">
    <property type="component" value="Unassembled WGS sequence"/>
</dbReference>
<feature type="transmembrane region" description="Helical" evidence="8">
    <location>
        <begin position="280"/>
        <end position="305"/>
    </location>
</feature>
<dbReference type="PANTHER" id="PTHR24221">
    <property type="entry name" value="ATP-BINDING CASSETTE SUB-FAMILY B"/>
    <property type="match status" value="1"/>
</dbReference>
<feature type="transmembrane region" description="Helical" evidence="8">
    <location>
        <begin position="12"/>
        <end position="33"/>
    </location>
</feature>
<evidence type="ECO:0000313" key="12">
    <source>
        <dbReference type="Proteomes" id="UP000093366"/>
    </source>
</evidence>
<dbReference type="GO" id="GO:0015833">
    <property type="term" value="P:peptide transport"/>
    <property type="evidence" value="ECO:0007669"/>
    <property type="project" value="InterPro"/>
</dbReference>
<dbReference type="InterPro" id="IPR003593">
    <property type="entry name" value="AAA+_ATPase"/>
</dbReference>
<dbReference type="InterPro" id="IPR039421">
    <property type="entry name" value="Type_1_exporter"/>
</dbReference>
<evidence type="ECO:0000256" key="2">
    <source>
        <dbReference type="ARBA" id="ARBA00022692"/>
    </source>
</evidence>
<dbReference type="InterPro" id="IPR003439">
    <property type="entry name" value="ABC_transporter-like_ATP-bd"/>
</dbReference>
<keyword evidence="4" id="KW-0067">ATP-binding</keyword>
<feature type="transmembrane region" description="Helical" evidence="8">
    <location>
        <begin position="244"/>
        <end position="268"/>
    </location>
</feature>
<dbReference type="GO" id="GO:0005524">
    <property type="term" value="F:ATP binding"/>
    <property type="evidence" value="ECO:0007669"/>
    <property type="project" value="UniProtKB-KW"/>
</dbReference>
<evidence type="ECO:0008006" key="13">
    <source>
        <dbReference type="Google" id="ProtNLM"/>
    </source>
</evidence>
<evidence type="ECO:0000256" key="1">
    <source>
        <dbReference type="ARBA" id="ARBA00004651"/>
    </source>
</evidence>
<accession>A0A1C0TJP1</accession>
<evidence type="ECO:0000259" key="10">
    <source>
        <dbReference type="PROSITE" id="PS50929"/>
    </source>
</evidence>
<dbReference type="Gene3D" id="3.40.50.300">
    <property type="entry name" value="P-loop containing nucleotide triphosphate hydrolases"/>
    <property type="match status" value="1"/>
</dbReference>